<keyword evidence="3" id="KW-1185">Reference proteome</keyword>
<feature type="transmembrane region" description="Helical" evidence="1">
    <location>
        <begin position="40"/>
        <end position="57"/>
    </location>
</feature>
<organism evidence="2 3">
    <name type="scientific">Sphenostylis stenocarpa</name>
    <dbReference type="NCBI Taxonomy" id="92480"/>
    <lineage>
        <taxon>Eukaryota</taxon>
        <taxon>Viridiplantae</taxon>
        <taxon>Streptophyta</taxon>
        <taxon>Embryophyta</taxon>
        <taxon>Tracheophyta</taxon>
        <taxon>Spermatophyta</taxon>
        <taxon>Magnoliopsida</taxon>
        <taxon>eudicotyledons</taxon>
        <taxon>Gunneridae</taxon>
        <taxon>Pentapetalae</taxon>
        <taxon>rosids</taxon>
        <taxon>fabids</taxon>
        <taxon>Fabales</taxon>
        <taxon>Fabaceae</taxon>
        <taxon>Papilionoideae</taxon>
        <taxon>50 kb inversion clade</taxon>
        <taxon>NPAAA clade</taxon>
        <taxon>indigoferoid/millettioid clade</taxon>
        <taxon>Phaseoleae</taxon>
        <taxon>Sphenostylis</taxon>
    </lineage>
</organism>
<keyword evidence="1" id="KW-0812">Transmembrane</keyword>
<dbReference type="EMBL" id="OY731408">
    <property type="protein sequence ID" value="CAJ1978032.1"/>
    <property type="molecule type" value="Genomic_DNA"/>
</dbReference>
<protein>
    <submittedName>
        <fullName evidence="2">Uncharacterized protein</fullName>
    </submittedName>
</protein>
<reference evidence="2" key="1">
    <citation type="submission" date="2023-10" db="EMBL/GenBank/DDBJ databases">
        <authorList>
            <person name="Domelevo Entfellner J.-B."/>
        </authorList>
    </citation>
    <scope>NUCLEOTIDE SEQUENCE</scope>
</reference>
<gene>
    <name evidence="2" type="ORF">AYBTSS11_LOCUS30205</name>
</gene>
<keyword evidence="1" id="KW-0472">Membrane</keyword>
<evidence type="ECO:0000313" key="2">
    <source>
        <dbReference type="EMBL" id="CAJ1978032.1"/>
    </source>
</evidence>
<proteinExistence type="predicted"/>
<evidence type="ECO:0000256" key="1">
    <source>
        <dbReference type="SAM" id="Phobius"/>
    </source>
</evidence>
<keyword evidence="1" id="KW-1133">Transmembrane helix</keyword>
<evidence type="ECO:0000313" key="3">
    <source>
        <dbReference type="Proteomes" id="UP001189624"/>
    </source>
</evidence>
<dbReference type="Proteomes" id="UP001189624">
    <property type="component" value="Chromosome 11"/>
</dbReference>
<sequence>MRAWSFFLHRFENADTRPLTRLPAYPDQNDQTRILKDSDVRVLFGLAGTIAFIRVFLRIRLHQSRFLRGFSSPKSGGLRQFVSATSYNAKI</sequence>
<accession>A0AA87B8E0</accession>
<name>A0AA87B8E0_9FABA</name>
<dbReference type="Gramene" id="rna-AYBTSS11_LOCUS30205">
    <property type="protein sequence ID" value="CAJ1978032.1"/>
    <property type="gene ID" value="gene-AYBTSS11_LOCUS30205"/>
</dbReference>
<dbReference type="AlphaFoldDB" id="A0AA87B8E0"/>